<name>A0ABP9SIF8_9ACTN</name>
<sequence length="167" mass="17783">MSQQPQRQQTNEPRLRPTNPASLVVVGLAAAALGWVVLARFYGDIPSIPWLPAFTVFALAICEALLARSTKARIDRRPGTAPVQALAVARYVVLAKASSLAGSIFAGFYAGLLIWLLAQRTRLSAAASDIAPTAGGLVAALALIAAALWLERACRVPKRPDEEEEPQ</sequence>
<evidence type="ECO:0000313" key="2">
    <source>
        <dbReference type="EMBL" id="GAA5196953.1"/>
    </source>
</evidence>
<dbReference type="Proteomes" id="UP001501570">
    <property type="component" value="Unassembled WGS sequence"/>
</dbReference>
<organism evidence="2 3">
    <name type="scientific">Rugosimonospora acidiphila</name>
    <dbReference type="NCBI Taxonomy" id="556531"/>
    <lineage>
        <taxon>Bacteria</taxon>
        <taxon>Bacillati</taxon>
        <taxon>Actinomycetota</taxon>
        <taxon>Actinomycetes</taxon>
        <taxon>Micromonosporales</taxon>
        <taxon>Micromonosporaceae</taxon>
        <taxon>Rugosimonospora</taxon>
    </lineage>
</organism>
<gene>
    <name evidence="2" type="ORF">GCM10023322_67080</name>
</gene>
<dbReference type="InterPro" id="IPR021517">
    <property type="entry name" value="DUF3180"/>
</dbReference>
<keyword evidence="1" id="KW-1133">Transmembrane helix</keyword>
<feature type="transmembrane region" description="Helical" evidence="1">
    <location>
        <begin position="130"/>
        <end position="150"/>
    </location>
</feature>
<evidence type="ECO:0000313" key="3">
    <source>
        <dbReference type="Proteomes" id="UP001501570"/>
    </source>
</evidence>
<keyword evidence="1" id="KW-0812">Transmembrane</keyword>
<feature type="transmembrane region" description="Helical" evidence="1">
    <location>
        <begin position="100"/>
        <end position="118"/>
    </location>
</feature>
<dbReference type="RefSeq" id="WP_345636492.1">
    <property type="nucleotide sequence ID" value="NZ_BAABJQ010000028.1"/>
</dbReference>
<feature type="transmembrane region" description="Helical" evidence="1">
    <location>
        <begin position="48"/>
        <end position="67"/>
    </location>
</feature>
<reference evidence="3" key="1">
    <citation type="journal article" date="2019" name="Int. J. Syst. Evol. Microbiol.">
        <title>The Global Catalogue of Microorganisms (GCM) 10K type strain sequencing project: providing services to taxonomists for standard genome sequencing and annotation.</title>
        <authorList>
            <consortium name="The Broad Institute Genomics Platform"/>
            <consortium name="The Broad Institute Genome Sequencing Center for Infectious Disease"/>
            <person name="Wu L."/>
            <person name="Ma J."/>
        </authorList>
    </citation>
    <scope>NUCLEOTIDE SEQUENCE [LARGE SCALE GENOMIC DNA]</scope>
    <source>
        <strain evidence="3">JCM 18304</strain>
    </source>
</reference>
<keyword evidence="1" id="KW-0472">Membrane</keyword>
<dbReference type="Pfam" id="PF11377">
    <property type="entry name" value="DUF3180"/>
    <property type="match status" value="1"/>
</dbReference>
<dbReference type="EMBL" id="BAABJQ010000028">
    <property type="protein sequence ID" value="GAA5196953.1"/>
    <property type="molecule type" value="Genomic_DNA"/>
</dbReference>
<comment type="caution">
    <text evidence="2">The sequence shown here is derived from an EMBL/GenBank/DDBJ whole genome shotgun (WGS) entry which is preliminary data.</text>
</comment>
<proteinExistence type="predicted"/>
<feature type="transmembrane region" description="Helical" evidence="1">
    <location>
        <begin position="21"/>
        <end position="42"/>
    </location>
</feature>
<accession>A0ABP9SIF8</accession>
<evidence type="ECO:0000256" key="1">
    <source>
        <dbReference type="SAM" id="Phobius"/>
    </source>
</evidence>
<protein>
    <submittedName>
        <fullName evidence="2">DUF3180 domain-containing protein</fullName>
    </submittedName>
</protein>
<keyword evidence="3" id="KW-1185">Reference proteome</keyword>